<reference evidence="3" key="5">
    <citation type="submission" date="2008-12" db="EMBL/GenBank/DDBJ databases">
        <title>Improved gene annotation of the rice (Oryza sativa) genomes.</title>
        <authorList>
            <person name="Wang J."/>
            <person name="Li R."/>
            <person name="Fan W."/>
            <person name="Huang Q."/>
            <person name="Zhang J."/>
            <person name="Zhou Y."/>
            <person name="Hu Y."/>
            <person name="Zi S."/>
            <person name="Li J."/>
            <person name="Ni P."/>
            <person name="Zheng H."/>
            <person name="Zhang Y."/>
            <person name="Zhao M."/>
            <person name="Hao Q."/>
            <person name="McDermott J."/>
            <person name="Samudrala R."/>
            <person name="Kristiansen K."/>
            <person name="Wong G.K.-S."/>
        </authorList>
    </citation>
    <scope>NUCLEOTIDE SEQUENCE</scope>
</reference>
<evidence type="ECO:0000256" key="1">
    <source>
        <dbReference type="SAM" id="MobiDB-lite"/>
    </source>
</evidence>
<evidence type="ECO:0000313" key="4">
    <source>
        <dbReference type="Proteomes" id="UP000000763"/>
    </source>
</evidence>
<dbReference type="Proteomes" id="UP000007752">
    <property type="component" value="Chromosome 2"/>
</dbReference>
<gene>
    <name evidence="2" type="ORF">OJ1148_D05.4</name>
    <name evidence="3" type="ORF">OsJ_07996</name>
</gene>
<evidence type="ECO:0000313" key="2">
    <source>
        <dbReference type="EMBL" id="BAD07687.1"/>
    </source>
</evidence>
<evidence type="ECO:0000313" key="3">
    <source>
        <dbReference type="EMBL" id="EAZ24246.1"/>
    </source>
</evidence>
<feature type="compositionally biased region" description="Basic and acidic residues" evidence="1">
    <location>
        <begin position="8"/>
        <end position="21"/>
    </location>
</feature>
<feature type="region of interest" description="Disordered" evidence="1">
    <location>
        <begin position="59"/>
        <end position="104"/>
    </location>
</feature>
<feature type="compositionally biased region" description="Basic and acidic residues" evidence="1">
    <location>
        <begin position="64"/>
        <end position="87"/>
    </location>
</feature>
<name>Q6ZGS6_ORYSJ</name>
<accession>A3AAA7</accession>
<dbReference type="EMBL" id="CM000139">
    <property type="protein sequence ID" value="EAZ24246.1"/>
    <property type="molecule type" value="Genomic_DNA"/>
</dbReference>
<reference evidence="4" key="4">
    <citation type="journal article" date="2008" name="Nucleic Acids Res.">
        <title>The rice annotation project database (RAP-DB): 2008 update.</title>
        <authorList>
            <consortium name="The rice annotation project (RAP)"/>
        </authorList>
    </citation>
    <scope>GENOME REANNOTATION</scope>
    <source>
        <strain evidence="4">cv. Nipponbare</strain>
    </source>
</reference>
<reference evidence="3" key="3">
    <citation type="journal article" date="2005" name="PLoS Biol.">
        <title>The genomes of Oryza sativa: a history of duplications.</title>
        <authorList>
            <person name="Yu J."/>
            <person name="Wang J."/>
            <person name="Lin W."/>
            <person name="Li S."/>
            <person name="Li H."/>
            <person name="Zhou J."/>
            <person name="Ni P."/>
            <person name="Dong W."/>
            <person name="Hu S."/>
            <person name="Zeng C."/>
            <person name="Zhang J."/>
            <person name="Zhang Y."/>
            <person name="Li R."/>
            <person name="Xu Z."/>
            <person name="Li S."/>
            <person name="Li X."/>
            <person name="Zheng H."/>
            <person name="Cong L."/>
            <person name="Lin L."/>
            <person name="Yin J."/>
            <person name="Geng J."/>
            <person name="Li G."/>
            <person name="Shi J."/>
            <person name="Liu J."/>
            <person name="Lv H."/>
            <person name="Li J."/>
            <person name="Wang J."/>
            <person name="Deng Y."/>
            <person name="Ran L."/>
            <person name="Shi X."/>
            <person name="Wang X."/>
            <person name="Wu Q."/>
            <person name="Li C."/>
            <person name="Ren X."/>
            <person name="Wang J."/>
            <person name="Wang X."/>
            <person name="Li D."/>
            <person name="Liu D."/>
            <person name="Zhang X."/>
            <person name="Ji Z."/>
            <person name="Zhao W."/>
            <person name="Sun Y."/>
            <person name="Zhang Z."/>
            <person name="Bao J."/>
            <person name="Han Y."/>
            <person name="Dong L."/>
            <person name="Ji J."/>
            <person name="Chen P."/>
            <person name="Wu S."/>
            <person name="Liu J."/>
            <person name="Xiao Y."/>
            <person name="Bu D."/>
            <person name="Tan J."/>
            <person name="Yang L."/>
            <person name="Ye C."/>
            <person name="Zhang J."/>
            <person name="Xu J."/>
            <person name="Zhou Y."/>
            <person name="Yu Y."/>
            <person name="Zhang B."/>
            <person name="Zhuang S."/>
            <person name="Wei H."/>
            <person name="Liu B."/>
            <person name="Lei M."/>
            <person name="Yu H."/>
            <person name="Li Y."/>
            <person name="Xu H."/>
            <person name="Wei S."/>
            <person name="He X."/>
            <person name="Fang L."/>
            <person name="Zhang Z."/>
            <person name="Zhang Y."/>
            <person name="Huang X."/>
            <person name="Su Z."/>
            <person name="Tong W."/>
            <person name="Li J."/>
            <person name="Tong Z."/>
            <person name="Li S."/>
            <person name="Ye J."/>
            <person name="Wang L."/>
            <person name="Fang L."/>
            <person name="Lei T."/>
            <person name="Chen C."/>
            <person name="Chen H."/>
            <person name="Xu Z."/>
            <person name="Li H."/>
            <person name="Huang H."/>
            <person name="Zhang F."/>
            <person name="Xu H."/>
            <person name="Li N."/>
            <person name="Zhao C."/>
            <person name="Li S."/>
            <person name="Dong L."/>
            <person name="Huang Y."/>
            <person name="Li L."/>
            <person name="Xi Y."/>
            <person name="Qi Q."/>
            <person name="Li W."/>
            <person name="Zhang B."/>
            <person name="Hu W."/>
            <person name="Zhang Y."/>
            <person name="Tian X."/>
            <person name="Jiao Y."/>
            <person name="Liang X."/>
            <person name="Jin J."/>
            <person name="Gao L."/>
            <person name="Zheng W."/>
            <person name="Hao B."/>
            <person name="Liu S."/>
            <person name="Wang W."/>
            <person name="Yuan L."/>
            <person name="Cao M."/>
            <person name="McDermott J."/>
            <person name="Samudrala R."/>
            <person name="Wang J."/>
            <person name="Wong G.K."/>
            <person name="Yang H."/>
        </authorList>
    </citation>
    <scope>NUCLEOTIDE SEQUENCE [LARGE SCALE GENOMIC DNA]</scope>
</reference>
<dbReference type="Proteomes" id="UP000000763">
    <property type="component" value="Chromosome 2"/>
</dbReference>
<proteinExistence type="predicted"/>
<protein>
    <submittedName>
        <fullName evidence="3">Uncharacterized protein</fullName>
    </submittedName>
</protein>
<dbReference type="EMBL" id="AP004118">
    <property type="protein sequence ID" value="BAD07687.1"/>
    <property type="molecule type" value="Genomic_DNA"/>
</dbReference>
<reference evidence="2" key="1">
    <citation type="submission" date="2001-08" db="EMBL/GenBank/DDBJ databases">
        <title>Oryza sativa nipponbare(GA3) genomic DNA, chromosome 2, BAC clone:OJ1148_D05.</title>
        <authorList>
            <person name="Sasaki T."/>
            <person name="Matsumoto T."/>
            <person name="Yamamoto K."/>
        </authorList>
    </citation>
    <scope>NUCLEOTIDE SEQUENCE</scope>
</reference>
<accession>Q6ZGS6</accession>
<reference evidence="4" key="2">
    <citation type="journal article" date="2005" name="Nature">
        <title>The map-based sequence of the rice genome.</title>
        <authorList>
            <consortium name="International rice genome sequencing project (IRGSP)"/>
            <person name="Matsumoto T."/>
            <person name="Wu J."/>
            <person name="Kanamori H."/>
            <person name="Katayose Y."/>
            <person name="Fujisawa M."/>
            <person name="Namiki N."/>
            <person name="Mizuno H."/>
            <person name="Yamamoto K."/>
            <person name="Antonio B.A."/>
            <person name="Baba T."/>
            <person name="Sakata K."/>
            <person name="Nagamura Y."/>
            <person name="Aoki H."/>
            <person name="Arikawa K."/>
            <person name="Arita K."/>
            <person name="Bito T."/>
            <person name="Chiden Y."/>
            <person name="Fujitsuka N."/>
            <person name="Fukunaka R."/>
            <person name="Hamada M."/>
            <person name="Harada C."/>
            <person name="Hayashi A."/>
            <person name="Hijishita S."/>
            <person name="Honda M."/>
            <person name="Hosokawa S."/>
            <person name="Ichikawa Y."/>
            <person name="Idonuma A."/>
            <person name="Iijima M."/>
            <person name="Ikeda M."/>
            <person name="Ikeno M."/>
            <person name="Ito K."/>
            <person name="Ito S."/>
            <person name="Ito T."/>
            <person name="Ito Y."/>
            <person name="Ito Y."/>
            <person name="Iwabuchi A."/>
            <person name="Kamiya K."/>
            <person name="Karasawa W."/>
            <person name="Kurita K."/>
            <person name="Katagiri S."/>
            <person name="Kikuta A."/>
            <person name="Kobayashi H."/>
            <person name="Kobayashi N."/>
            <person name="Machita K."/>
            <person name="Maehara T."/>
            <person name="Masukawa M."/>
            <person name="Mizubayashi T."/>
            <person name="Mukai Y."/>
            <person name="Nagasaki H."/>
            <person name="Nagata Y."/>
            <person name="Naito S."/>
            <person name="Nakashima M."/>
            <person name="Nakama Y."/>
            <person name="Nakamichi Y."/>
            <person name="Nakamura M."/>
            <person name="Meguro A."/>
            <person name="Negishi M."/>
            <person name="Ohta I."/>
            <person name="Ohta T."/>
            <person name="Okamoto M."/>
            <person name="Ono N."/>
            <person name="Saji S."/>
            <person name="Sakaguchi M."/>
            <person name="Sakai K."/>
            <person name="Shibata M."/>
            <person name="Shimokawa T."/>
            <person name="Song J."/>
            <person name="Takazaki Y."/>
            <person name="Terasawa K."/>
            <person name="Tsugane M."/>
            <person name="Tsuji K."/>
            <person name="Ueda S."/>
            <person name="Waki K."/>
            <person name="Yamagata H."/>
            <person name="Yamamoto M."/>
            <person name="Yamamoto S."/>
            <person name="Yamane H."/>
            <person name="Yoshiki S."/>
            <person name="Yoshihara R."/>
            <person name="Yukawa K."/>
            <person name="Zhong H."/>
            <person name="Yano M."/>
            <person name="Yuan Q."/>
            <person name="Ouyang S."/>
            <person name="Liu J."/>
            <person name="Jones K.M."/>
            <person name="Gansberger K."/>
            <person name="Moffat K."/>
            <person name="Hill J."/>
            <person name="Bera J."/>
            <person name="Fadrosh D."/>
            <person name="Jin S."/>
            <person name="Johri S."/>
            <person name="Kim M."/>
            <person name="Overton L."/>
            <person name="Reardon M."/>
            <person name="Tsitrin T."/>
            <person name="Vuong H."/>
            <person name="Weaver B."/>
            <person name="Ciecko A."/>
            <person name="Tallon L."/>
            <person name="Jackson J."/>
            <person name="Pai G."/>
            <person name="Aken S.V."/>
            <person name="Utterback T."/>
            <person name="Reidmuller S."/>
            <person name="Feldblyum T."/>
            <person name="Hsiao J."/>
            <person name="Zismann V."/>
            <person name="Iobst S."/>
            <person name="de Vazeille A.R."/>
            <person name="Buell C.R."/>
            <person name="Ying K."/>
            <person name="Li Y."/>
            <person name="Lu T."/>
            <person name="Huang Y."/>
            <person name="Zhao Q."/>
            <person name="Feng Q."/>
            <person name="Zhang L."/>
            <person name="Zhu J."/>
            <person name="Weng Q."/>
            <person name="Mu J."/>
            <person name="Lu Y."/>
            <person name="Fan D."/>
            <person name="Liu Y."/>
            <person name="Guan J."/>
            <person name="Zhang Y."/>
            <person name="Yu S."/>
            <person name="Liu X."/>
            <person name="Zhang Y."/>
            <person name="Hong G."/>
            <person name="Han B."/>
            <person name="Choisne N."/>
            <person name="Demange N."/>
            <person name="Orjeda G."/>
            <person name="Samain S."/>
            <person name="Cattolico L."/>
            <person name="Pelletier E."/>
            <person name="Couloux A."/>
            <person name="Segurens B."/>
            <person name="Wincker P."/>
            <person name="D'Hont A."/>
            <person name="Scarpelli C."/>
            <person name="Weissenbach J."/>
            <person name="Salanoubat M."/>
            <person name="Quetier F."/>
            <person name="Yu Y."/>
            <person name="Kim H.R."/>
            <person name="Rambo T."/>
            <person name="Currie J."/>
            <person name="Collura K."/>
            <person name="Luo M."/>
            <person name="Yang T."/>
            <person name="Ammiraju J.S.S."/>
            <person name="Engler F."/>
            <person name="Soderlund C."/>
            <person name="Wing R.A."/>
            <person name="Palmer L.E."/>
            <person name="de la Bastide M."/>
            <person name="Spiegel L."/>
            <person name="Nascimento L."/>
            <person name="Zutavern T."/>
            <person name="O'Shaughnessy A."/>
            <person name="Dike S."/>
            <person name="Dedhia N."/>
            <person name="Preston R."/>
            <person name="Balija V."/>
            <person name="McCombie W.R."/>
            <person name="Chow T."/>
            <person name="Chen H."/>
            <person name="Chung M."/>
            <person name="Chen C."/>
            <person name="Shaw J."/>
            <person name="Wu H."/>
            <person name="Hsiao K."/>
            <person name="Chao Y."/>
            <person name="Chu M."/>
            <person name="Cheng C."/>
            <person name="Hour A."/>
            <person name="Lee P."/>
            <person name="Lin S."/>
            <person name="Lin Y."/>
            <person name="Liou J."/>
            <person name="Liu S."/>
            <person name="Hsing Y."/>
            <person name="Raghuvanshi S."/>
            <person name="Mohanty A."/>
            <person name="Bharti A.K."/>
            <person name="Gaur A."/>
            <person name="Gupta V."/>
            <person name="Kumar D."/>
            <person name="Ravi V."/>
            <person name="Vij S."/>
            <person name="Kapur A."/>
            <person name="Khurana P."/>
            <person name="Khurana P."/>
            <person name="Khurana J.P."/>
            <person name="Tyagi A.K."/>
            <person name="Gaikwad K."/>
            <person name="Singh A."/>
            <person name="Dalal V."/>
            <person name="Srivastava S."/>
            <person name="Dixit A."/>
            <person name="Pal A.K."/>
            <person name="Ghazi I.A."/>
            <person name="Yadav M."/>
            <person name="Pandit A."/>
            <person name="Bhargava A."/>
            <person name="Sureshbabu K."/>
            <person name="Batra K."/>
            <person name="Sharma T.R."/>
            <person name="Mohapatra T."/>
            <person name="Singh N.K."/>
            <person name="Messing J."/>
            <person name="Nelson A.B."/>
            <person name="Fuks G."/>
            <person name="Kavchok S."/>
            <person name="Keizer G."/>
            <person name="Linton E."/>
            <person name="Llaca V."/>
            <person name="Song R."/>
            <person name="Tanyolac B."/>
            <person name="Young S."/>
            <person name="Ho-Il K."/>
            <person name="Hahn J.H."/>
            <person name="Sangsakoo G."/>
            <person name="Vanavichit A."/>
            <person name="de Mattos Luiz.A.T."/>
            <person name="Zimmer P.D."/>
            <person name="Malone G."/>
            <person name="Dellagostin O."/>
            <person name="de Oliveira A.C."/>
            <person name="Bevan M."/>
            <person name="Bancroft I."/>
            <person name="Minx P."/>
            <person name="Cordum H."/>
            <person name="Wilson R."/>
            <person name="Cheng Z."/>
            <person name="Jin W."/>
            <person name="Jiang J."/>
            <person name="Leong S.A."/>
            <person name="Iwama H."/>
            <person name="Gojobori T."/>
            <person name="Itoh T."/>
            <person name="Niimura Y."/>
            <person name="Fujii Y."/>
            <person name="Habara T."/>
            <person name="Sakai H."/>
            <person name="Sato Y."/>
            <person name="Wilson G."/>
            <person name="Kumar K."/>
            <person name="McCouch S."/>
            <person name="Juretic N."/>
            <person name="Hoen D."/>
            <person name="Wright S."/>
            <person name="Bruskiewich R."/>
            <person name="Bureau T."/>
            <person name="Miyao A."/>
            <person name="Hirochika H."/>
            <person name="Nishikawa T."/>
            <person name="Kadowaki K."/>
            <person name="Sugiura M."/>
            <person name="Burr B."/>
            <person name="Sasaki T."/>
        </authorList>
    </citation>
    <scope>NUCLEOTIDE SEQUENCE [LARGE SCALE GENOMIC DNA]</scope>
    <source>
        <strain evidence="4">cv. Nipponbare</strain>
    </source>
</reference>
<sequence length="168" mass="18979">MTPRWRRPHDGDGLTRSRAGDDPAMPTGGGRAVAARHSRSNLRVPLAVVEELLATLRTIGGPTKIRDSDDLTAADDGRERPMGERGHPALPSRSSTPRAARLSPPCTVRHLWRRREEERKRQGRQRRWADEPFSWAIEGYFHNFSLCGLEYLYQVVSDFEEPIGGILQ</sequence>
<feature type="region of interest" description="Disordered" evidence="1">
    <location>
        <begin position="1"/>
        <end position="41"/>
    </location>
</feature>
<dbReference type="AlphaFoldDB" id="Q6ZGS6"/>
<organism evidence="3">
    <name type="scientific">Oryza sativa subsp. japonica</name>
    <name type="common">Rice</name>
    <dbReference type="NCBI Taxonomy" id="39947"/>
    <lineage>
        <taxon>Eukaryota</taxon>
        <taxon>Viridiplantae</taxon>
        <taxon>Streptophyta</taxon>
        <taxon>Embryophyta</taxon>
        <taxon>Tracheophyta</taxon>
        <taxon>Spermatophyta</taxon>
        <taxon>Magnoliopsida</taxon>
        <taxon>Liliopsida</taxon>
        <taxon>Poales</taxon>
        <taxon>Poaceae</taxon>
        <taxon>BOP clade</taxon>
        <taxon>Oryzoideae</taxon>
        <taxon>Oryzeae</taxon>
        <taxon>Oryzinae</taxon>
        <taxon>Oryza</taxon>
        <taxon>Oryza sativa</taxon>
    </lineage>
</organism>